<dbReference type="SUPFAM" id="SSF55785">
    <property type="entry name" value="PYP-like sensor domain (PAS domain)"/>
    <property type="match status" value="2"/>
</dbReference>
<evidence type="ECO:0000259" key="7">
    <source>
        <dbReference type="PROSITE" id="PS50112"/>
    </source>
</evidence>
<dbReference type="Pfam" id="PF00990">
    <property type="entry name" value="GGDEF"/>
    <property type="match status" value="1"/>
</dbReference>
<dbReference type="KEGG" id="asim:FE240_04145"/>
<dbReference type="InterPro" id="IPR029787">
    <property type="entry name" value="Nucleotide_cyclase"/>
</dbReference>
<dbReference type="InterPro" id="IPR035965">
    <property type="entry name" value="PAS-like_dom_sf"/>
</dbReference>
<dbReference type="RefSeq" id="WP_193003486.1">
    <property type="nucleotide sequence ID" value="NZ_CP040449.1"/>
</dbReference>
<dbReference type="SUPFAM" id="SSF52172">
    <property type="entry name" value="CheY-like"/>
    <property type="match status" value="1"/>
</dbReference>
<dbReference type="CDD" id="cd00130">
    <property type="entry name" value="PAS"/>
    <property type="match status" value="1"/>
</dbReference>
<feature type="domain" description="GGDEF" evidence="10">
    <location>
        <begin position="406"/>
        <end position="539"/>
    </location>
</feature>
<dbReference type="InterPro" id="IPR000014">
    <property type="entry name" value="PAS"/>
</dbReference>
<comment type="cofactor">
    <cofactor evidence="1">
        <name>Mg(2+)</name>
        <dbReference type="ChEBI" id="CHEBI:18420"/>
    </cofactor>
</comment>
<dbReference type="InterPro" id="IPR001789">
    <property type="entry name" value="Sig_transdc_resp-reg_receiver"/>
</dbReference>
<dbReference type="GO" id="GO:0071732">
    <property type="term" value="P:cellular response to nitric oxide"/>
    <property type="evidence" value="ECO:0007669"/>
    <property type="project" value="UniProtKB-ARBA"/>
</dbReference>
<dbReference type="InterPro" id="IPR011006">
    <property type="entry name" value="CheY-like_superfamily"/>
</dbReference>
<dbReference type="InterPro" id="IPR052155">
    <property type="entry name" value="Biofilm_reg_signaling"/>
</dbReference>
<dbReference type="Gene3D" id="3.30.70.270">
    <property type="match status" value="1"/>
</dbReference>
<dbReference type="EC" id="3.1.4.52" evidence="2"/>
<accession>A0A5J6WS55</accession>
<dbReference type="SMART" id="SM00267">
    <property type="entry name" value="GGDEF"/>
    <property type="match status" value="1"/>
</dbReference>
<evidence type="ECO:0000313" key="12">
    <source>
        <dbReference type="Proteomes" id="UP000594034"/>
    </source>
</evidence>
<feature type="domain" description="EAL" evidence="9">
    <location>
        <begin position="548"/>
        <end position="801"/>
    </location>
</feature>
<dbReference type="AlphaFoldDB" id="A0A5J6WS55"/>
<evidence type="ECO:0000256" key="2">
    <source>
        <dbReference type="ARBA" id="ARBA00012282"/>
    </source>
</evidence>
<dbReference type="Pfam" id="PF13426">
    <property type="entry name" value="PAS_9"/>
    <property type="match status" value="1"/>
</dbReference>
<evidence type="ECO:0000256" key="1">
    <source>
        <dbReference type="ARBA" id="ARBA00001946"/>
    </source>
</evidence>
<dbReference type="CDD" id="cd01949">
    <property type="entry name" value="GGDEF"/>
    <property type="match status" value="1"/>
</dbReference>
<gene>
    <name evidence="11" type="ORF">FE240_04145</name>
</gene>
<dbReference type="SMART" id="SM00086">
    <property type="entry name" value="PAC"/>
    <property type="match status" value="2"/>
</dbReference>
<protein>
    <recommendedName>
        <fullName evidence="2">cyclic-guanylate-specific phosphodiesterase</fullName>
        <ecNumber evidence="2">3.1.4.52</ecNumber>
    </recommendedName>
</protein>
<dbReference type="SMART" id="SM00448">
    <property type="entry name" value="REC"/>
    <property type="match status" value="1"/>
</dbReference>
<evidence type="ECO:0000256" key="5">
    <source>
        <dbReference type="PROSITE-ProRule" id="PRU00169"/>
    </source>
</evidence>
<evidence type="ECO:0000259" key="10">
    <source>
        <dbReference type="PROSITE" id="PS50887"/>
    </source>
</evidence>
<dbReference type="Gene3D" id="3.20.20.450">
    <property type="entry name" value="EAL domain"/>
    <property type="match status" value="1"/>
</dbReference>
<dbReference type="Gene3D" id="3.40.50.2300">
    <property type="match status" value="1"/>
</dbReference>
<dbReference type="InterPro" id="IPR000160">
    <property type="entry name" value="GGDEF_dom"/>
</dbReference>
<dbReference type="PANTHER" id="PTHR44757:SF2">
    <property type="entry name" value="BIOFILM ARCHITECTURE MAINTENANCE PROTEIN MBAA"/>
    <property type="match status" value="1"/>
</dbReference>
<dbReference type="InterPro" id="IPR000700">
    <property type="entry name" value="PAS-assoc_C"/>
</dbReference>
<dbReference type="PROSITE" id="PS50112">
    <property type="entry name" value="PAS"/>
    <property type="match status" value="1"/>
</dbReference>
<feature type="domain" description="PAC" evidence="8">
    <location>
        <begin position="201"/>
        <end position="252"/>
    </location>
</feature>
<keyword evidence="3" id="KW-0973">c-di-GMP</keyword>
<feature type="domain" description="Response regulatory" evidence="6">
    <location>
        <begin position="4"/>
        <end position="119"/>
    </location>
</feature>
<dbReference type="InterPro" id="IPR001610">
    <property type="entry name" value="PAC"/>
</dbReference>
<dbReference type="SUPFAM" id="SSF141868">
    <property type="entry name" value="EAL domain-like"/>
    <property type="match status" value="1"/>
</dbReference>
<dbReference type="SMART" id="SM00091">
    <property type="entry name" value="PAS"/>
    <property type="match status" value="2"/>
</dbReference>
<dbReference type="FunFam" id="3.30.70.270:FF:000001">
    <property type="entry name" value="Diguanylate cyclase domain protein"/>
    <property type="match status" value="1"/>
</dbReference>
<evidence type="ECO:0000259" key="6">
    <source>
        <dbReference type="PROSITE" id="PS50110"/>
    </source>
</evidence>
<evidence type="ECO:0000259" key="8">
    <source>
        <dbReference type="PROSITE" id="PS50113"/>
    </source>
</evidence>
<feature type="domain" description="PAC" evidence="8">
    <location>
        <begin position="322"/>
        <end position="374"/>
    </location>
</feature>
<dbReference type="InterPro" id="IPR043128">
    <property type="entry name" value="Rev_trsase/Diguanyl_cyclase"/>
</dbReference>
<keyword evidence="12" id="KW-1185">Reference proteome</keyword>
<sequence length="810" mass="91733">MQQRIMIVEDERIVALDLKNSLTHLGYEVVGMASRGSDAIQLAGSLQPDMILMDINLEDEMDGTEAASTIFQRWQLPVIFLTAYAEEKSLERAEASLPYGYLLKPFDLRELKATLQMALARRRTELNLRQTEQRLRLAMQAAALGLWEWDMERDILHLSGNDPLVRLFPDGHCQGIEQFTRLLLLPSQQQLRKALRGNGAFNLTLGYLRPQGDLAWIDLYADYRDLGDGRKGMIGVFLDVTERCRREELLRQANVVFDTAAEGIIIMDEQQQIISVNPAFTRLTGFSRDEVLGQSPDRFMQTRRQGDSQYPWHTLGRKNPVWHGEMSCLRRDGQPFTAWQHVSIVYGQGRKTTHYVIAFSDISAMRHVEAQLNHLAYHDALTGLGNRNLIQERLGIELQTARINHHSLGLLFLDLDGFKLINDTLGHSAGDELLKVLACRLQGIIRSTDIVARLGGDEFLILVPRLTHPQELEVLSDKILNTIRLPLMLCSDPVTISASIGISIFPNDGTTPEALLQAADSAMYEAKSQGRNRCLLYSPDMARRSLDKLKLEQGLSQAIQRQELELFFQPIIALHSGQLCGVEALLRWHHGERGLMTPDKFIPIAEESDLIDRLGRWVMRTACQQGQHWLQAGFPLTRLAVNVSVRELRASDYIEQLQGILDETGFPPERLELEVTESIMQQVDQSLTLFSRLKQLGVMIAIDDFGTGFSSLSLLKSLPIDRIKIDRSFVQPLPHDRHSCELCRTILTLAHNLDLTVTAEGIEQEEQYHFLQQLGCEDGQGYLFSKPQPAANMTDQWDRRIHGSPVYPKV</sequence>
<dbReference type="PROSITE" id="PS50883">
    <property type="entry name" value="EAL"/>
    <property type="match status" value="1"/>
</dbReference>
<dbReference type="NCBIfam" id="TIGR00254">
    <property type="entry name" value="GGDEF"/>
    <property type="match status" value="1"/>
</dbReference>
<dbReference type="PROSITE" id="PS50887">
    <property type="entry name" value="GGDEF"/>
    <property type="match status" value="1"/>
</dbReference>
<dbReference type="SUPFAM" id="SSF55073">
    <property type="entry name" value="Nucleotide cyclase"/>
    <property type="match status" value="1"/>
</dbReference>
<evidence type="ECO:0000313" key="11">
    <source>
        <dbReference type="EMBL" id="QFI53956.1"/>
    </source>
</evidence>
<dbReference type="SMART" id="SM00052">
    <property type="entry name" value="EAL"/>
    <property type="match status" value="1"/>
</dbReference>
<name>A0A5J6WS55_9GAMM</name>
<evidence type="ECO:0000259" key="9">
    <source>
        <dbReference type="PROSITE" id="PS50883"/>
    </source>
</evidence>
<dbReference type="CDD" id="cd17534">
    <property type="entry name" value="REC_DC-like"/>
    <property type="match status" value="1"/>
</dbReference>
<dbReference type="GO" id="GO:0071111">
    <property type="term" value="F:cyclic-guanylate-specific phosphodiesterase activity"/>
    <property type="evidence" value="ECO:0007669"/>
    <property type="project" value="UniProtKB-EC"/>
</dbReference>
<dbReference type="InterPro" id="IPR001633">
    <property type="entry name" value="EAL_dom"/>
</dbReference>
<dbReference type="InterPro" id="IPR035919">
    <property type="entry name" value="EAL_sf"/>
</dbReference>
<dbReference type="PROSITE" id="PS50113">
    <property type="entry name" value="PAC"/>
    <property type="match status" value="2"/>
</dbReference>
<organism evidence="11 12">
    <name type="scientific">Aeromonas simiae</name>
    <dbReference type="NCBI Taxonomy" id="218936"/>
    <lineage>
        <taxon>Bacteria</taxon>
        <taxon>Pseudomonadati</taxon>
        <taxon>Pseudomonadota</taxon>
        <taxon>Gammaproteobacteria</taxon>
        <taxon>Aeromonadales</taxon>
        <taxon>Aeromonadaceae</taxon>
        <taxon>Aeromonas</taxon>
    </lineage>
</organism>
<feature type="domain" description="PAS" evidence="7">
    <location>
        <begin position="256"/>
        <end position="295"/>
    </location>
</feature>
<proteinExistence type="predicted"/>
<dbReference type="NCBIfam" id="TIGR00229">
    <property type="entry name" value="sensory_box"/>
    <property type="match status" value="1"/>
</dbReference>
<dbReference type="PANTHER" id="PTHR44757">
    <property type="entry name" value="DIGUANYLATE CYCLASE DGCP"/>
    <property type="match status" value="1"/>
</dbReference>
<dbReference type="CDD" id="cd01948">
    <property type="entry name" value="EAL"/>
    <property type="match status" value="1"/>
</dbReference>
<dbReference type="FunFam" id="3.20.20.450:FF:000001">
    <property type="entry name" value="Cyclic di-GMP phosphodiesterase yahA"/>
    <property type="match status" value="1"/>
</dbReference>
<evidence type="ECO:0000256" key="4">
    <source>
        <dbReference type="ARBA" id="ARBA00051114"/>
    </source>
</evidence>
<comment type="catalytic activity">
    <reaction evidence="4">
        <text>3',3'-c-di-GMP + H2O = 5'-phosphoguanylyl(3'-&gt;5')guanosine + H(+)</text>
        <dbReference type="Rhea" id="RHEA:24902"/>
        <dbReference type="ChEBI" id="CHEBI:15377"/>
        <dbReference type="ChEBI" id="CHEBI:15378"/>
        <dbReference type="ChEBI" id="CHEBI:58754"/>
        <dbReference type="ChEBI" id="CHEBI:58805"/>
        <dbReference type="EC" id="3.1.4.52"/>
    </reaction>
    <physiologicalReaction direction="left-to-right" evidence="4">
        <dbReference type="Rhea" id="RHEA:24903"/>
    </physiologicalReaction>
</comment>
<dbReference type="Gene3D" id="3.30.450.20">
    <property type="entry name" value="PAS domain"/>
    <property type="match status" value="3"/>
</dbReference>
<dbReference type="Pfam" id="PF00072">
    <property type="entry name" value="Response_reg"/>
    <property type="match status" value="1"/>
</dbReference>
<dbReference type="PROSITE" id="PS50110">
    <property type="entry name" value="RESPONSE_REGULATORY"/>
    <property type="match status" value="1"/>
</dbReference>
<dbReference type="Pfam" id="PF00563">
    <property type="entry name" value="EAL"/>
    <property type="match status" value="1"/>
</dbReference>
<dbReference type="EMBL" id="CP040449">
    <property type="protein sequence ID" value="QFI53956.1"/>
    <property type="molecule type" value="Genomic_DNA"/>
</dbReference>
<evidence type="ECO:0000256" key="3">
    <source>
        <dbReference type="ARBA" id="ARBA00022636"/>
    </source>
</evidence>
<keyword evidence="5" id="KW-0597">Phosphoprotein</keyword>
<dbReference type="Proteomes" id="UP000594034">
    <property type="component" value="Chromosome"/>
</dbReference>
<dbReference type="GO" id="GO:0000160">
    <property type="term" value="P:phosphorelay signal transduction system"/>
    <property type="evidence" value="ECO:0007669"/>
    <property type="project" value="InterPro"/>
</dbReference>
<feature type="modified residue" description="4-aspartylphosphate" evidence="5">
    <location>
        <position position="54"/>
    </location>
</feature>
<reference evidence="11 12" key="1">
    <citation type="submission" date="2019-05" db="EMBL/GenBank/DDBJ databases">
        <title>OXA-830, a novel chromosomally encoded expanded-spectrum class D beta-lactamase in Aeromonas simiae.</title>
        <authorList>
            <person name="Zhou W."/>
            <person name="Chen Q."/>
        </authorList>
    </citation>
    <scope>NUCLEOTIDE SEQUENCE [LARGE SCALE GENOMIC DNA]</scope>
    <source>
        <strain evidence="11 12">A6</strain>
    </source>
</reference>